<dbReference type="OrthoDB" id="8223682at2"/>
<dbReference type="Proteomes" id="UP000449969">
    <property type="component" value="Unassembled WGS sequence"/>
</dbReference>
<evidence type="ECO:0000313" key="3">
    <source>
        <dbReference type="Proteomes" id="UP000449969"/>
    </source>
</evidence>
<gene>
    <name evidence="2" type="ORF">GPL20_15960</name>
</gene>
<dbReference type="AlphaFoldDB" id="A0A844T5W6"/>
<dbReference type="SUPFAM" id="SSF103515">
    <property type="entry name" value="Autotransporter"/>
    <property type="match status" value="1"/>
</dbReference>
<dbReference type="RefSeq" id="WP_157330406.1">
    <property type="nucleotide sequence ID" value="NZ_JANADL010000051.1"/>
</dbReference>
<evidence type="ECO:0000313" key="2">
    <source>
        <dbReference type="EMBL" id="MVT74513.1"/>
    </source>
</evidence>
<accession>A0A844T5W6</accession>
<dbReference type="EMBL" id="WQNE01000011">
    <property type="protein sequence ID" value="MVT74513.1"/>
    <property type="molecule type" value="Genomic_DNA"/>
</dbReference>
<protein>
    <recommendedName>
        <fullName evidence="4">Autotransporter domain-containing protein</fullName>
    </recommendedName>
</protein>
<dbReference type="InterPro" id="IPR036709">
    <property type="entry name" value="Autotransporte_beta_dom_sf"/>
</dbReference>
<keyword evidence="1" id="KW-0732">Signal</keyword>
<organism evidence="2 3">
    <name type="scientific">Bradyrhizobium cajani</name>
    <dbReference type="NCBI Taxonomy" id="1928661"/>
    <lineage>
        <taxon>Bacteria</taxon>
        <taxon>Pseudomonadati</taxon>
        <taxon>Pseudomonadota</taxon>
        <taxon>Alphaproteobacteria</taxon>
        <taxon>Hyphomicrobiales</taxon>
        <taxon>Nitrobacteraceae</taxon>
        <taxon>Bradyrhizobium</taxon>
    </lineage>
</organism>
<evidence type="ECO:0008006" key="4">
    <source>
        <dbReference type="Google" id="ProtNLM"/>
    </source>
</evidence>
<feature type="signal peptide" evidence="1">
    <location>
        <begin position="1"/>
        <end position="26"/>
    </location>
</feature>
<sequence>MQFSKLFKGLLAAAALAVVMVQPAVAQTNSNIPREVVNNVVQNIIQNVRDQIQQRKIVSRTGVMRFSGETSDFNGRDPFASNGISDPFSALAYAKAPYTKAPALAAPPVATWLYGANLVGSGDKGTTLGTETSVATVTGAFDVTKIGIFTATDALTFIGTGSQTWSHAFTGGTAFGGPFVFDGSIPSTSGTLSYINGGFSADFTALASWTRSTTNLAIVGGIPDASSAAYTLNGQYRFDFPYTVWIEPTAGVTYTEAYTANFGTKTGETTEVHGGARAGFETKWIGFTIQPTVAGQVFKIVDMSGFGAGSVDGAYGGRGSGKITVLWTPQFSSFIEIHASGTTLPKTGLALGTSGTQVVGTQAGLRYTW</sequence>
<reference evidence="2 3" key="1">
    <citation type="submission" date="2019-12" db="EMBL/GenBank/DDBJ databases">
        <title>Draft genome sequences Bradyrhizobium cajani AMBPC1010, Bradyrhizobium pachyrhizi AMBPC1040 and Bradyrhizobium yuanmingense ALSPC3051, three plant growth promoting strains isolated from nodules of Cajanus cajan L. in Dominican Republic.</title>
        <authorList>
            <person name="Flores-Felix J.D."/>
            <person name="Araujo J."/>
            <person name="Diaz-Alcantara C."/>
            <person name="Gonzalez-Andres F."/>
            <person name="Velazquez E."/>
        </authorList>
    </citation>
    <scope>NUCLEOTIDE SEQUENCE [LARGE SCALE GENOMIC DNA]</scope>
    <source>
        <strain evidence="2 3">1010</strain>
    </source>
</reference>
<feature type="chain" id="PRO_5032880017" description="Autotransporter domain-containing protein" evidence="1">
    <location>
        <begin position="27"/>
        <end position="369"/>
    </location>
</feature>
<evidence type="ECO:0000256" key="1">
    <source>
        <dbReference type="SAM" id="SignalP"/>
    </source>
</evidence>
<keyword evidence="3" id="KW-1185">Reference proteome</keyword>
<proteinExistence type="predicted"/>
<name>A0A844T5W6_9BRAD</name>
<comment type="caution">
    <text evidence="2">The sequence shown here is derived from an EMBL/GenBank/DDBJ whole genome shotgun (WGS) entry which is preliminary data.</text>
</comment>